<evidence type="ECO:0000313" key="2">
    <source>
        <dbReference type="EMBL" id="ORX48902.1"/>
    </source>
</evidence>
<keyword evidence="1" id="KW-1133">Transmembrane helix</keyword>
<sequence length="392" mass="46392">MSSENNYQYNEVEDDEAFLLENINLEESKNDIEEALINRNENGKKNSKFNIIKSLKRNKAKIIKINVVILIILFIAYTVIDICNRDENYVLRKYVKVEDSYDANDNYDNWNNNTGNKNAFLVMLTSEGNSVDNYYMYTSTIVYRLLHKEETRTRRDDVDVVIMVTEDVADWKLRGLHNLGAVIKRVNKIRMGTNYIINRRWRNCYTKLHMFEMTEYDTIVYLDADLFIKKNIDELFDIANDVRNTTGRNDFFGAVTDGSIKINYNNRERKGMLNAGIMILTPEMKVYNDLIELAPKKELYNSGFMEQGLLSYYYSDFNNQFNRTRYHLDARYNAQWLDESAYDEYYDKVYIIHQKIGNIESSKSKQVQKNIFNSIVEWISYVNNEKLDISYD</sequence>
<dbReference type="Pfam" id="PF01501">
    <property type="entry name" value="Glyco_transf_8"/>
    <property type="match status" value="1"/>
</dbReference>
<name>A0A1Y1V903_9FUNG</name>
<keyword evidence="1" id="KW-0472">Membrane</keyword>
<protein>
    <submittedName>
        <fullName evidence="2">Nucleotide-diphospho-sugar transferase</fullName>
    </submittedName>
</protein>
<dbReference type="PANTHER" id="PTHR11183">
    <property type="entry name" value="GLYCOGENIN SUBFAMILY MEMBER"/>
    <property type="match status" value="1"/>
</dbReference>
<keyword evidence="2" id="KW-0808">Transferase</keyword>
<dbReference type="InterPro" id="IPR050587">
    <property type="entry name" value="GNT1/Glycosyltrans_8"/>
</dbReference>
<feature type="transmembrane region" description="Helical" evidence="1">
    <location>
        <begin position="62"/>
        <end position="80"/>
    </location>
</feature>
<dbReference type="InterPro" id="IPR029044">
    <property type="entry name" value="Nucleotide-diphossugar_trans"/>
</dbReference>
<dbReference type="Gene3D" id="3.90.550.10">
    <property type="entry name" value="Spore Coat Polysaccharide Biosynthesis Protein SpsA, Chain A"/>
    <property type="match status" value="1"/>
</dbReference>
<dbReference type="GO" id="GO:0016757">
    <property type="term" value="F:glycosyltransferase activity"/>
    <property type="evidence" value="ECO:0007669"/>
    <property type="project" value="InterPro"/>
</dbReference>
<evidence type="ECO:0000313" key="3">
    <source>
        <dbReference type="Proteomes" id="UP000193719"/>
    </source>
</evidence>
<proteinExistence type="predicted"/>
<dbReference type="SUPFAM" id="SSF53448">
    <property type="entry name" value="Nucleotide-diphospho-sugar transferases"/>
    <property type="match status" value="1"/>
</dbReference>
<comment type="caution">
    <text evidence="2">The sequence shown here is derived from an EMBL/GenBank/DDBJ whole genome shotgun (WGS) entry which is preliminary data.</text>
</comment>
<organism evidence="2 3">
    <name type="scientific">Piromyces finnis</name>
    <dbReference type="NCBI Taxonomy" id="1754191"/>
    <lineage>
        <taxon>Eukaryota</taxon>
        <taxon>Fungi</taxon>
        <taxon>Fungi incertae sedis</taxon>
        <taxon>Chytridiomycota</taxon>
        <taxon>Chytridiomycota incertae sedis</taxon>
        <taxon>Neocallimastigomycetes</taxon>
        <taxon>Neocallimastigales</taxon>
        <taxon>Neocallimastigaceae</taxon>
        <taxon>Piromyces</taxon>
    </lineage>
</organism>
<dbReference type="EMBL" id="MCFH01000025">
    <property type="protein sequence ID" value="ORX48902.1"/>
    <property type="molecule type" value="Genomic_DNA"/>
</dbReference>
<accession>A0A1Y1V903</accession>
<dbReference type="STRING" id="1754191.A0A1Y1V903"/>
<dbReference type="AlphaFoldDB" id="A0A1Y1V903"/>
<reference evidence="2 3" key="1">
    <citation type="submission" date="2016-08" db="EMBL/GenBank/DDBJ databases">
        <title>Genomes of anaerobic fungi encode conserved fungal cellulosomes for biomass hydrolysis.</title>
        <authorList>
            <consortium name="DOE Joint Genome Institute"/>
            <person name="Haitjema C.H."/>
            <person name="Gilmore S.P."/>
            <person name="Henske J.K."/>
            <person name="Solomon K.V."/>
            <person name="De Groot R."/>
            <person name="Kuo A."/>
            <person name="Mondo S.J."/>
            <person name="Salamov A.A."/>
            <person name="Labutti K."/>
            <person name="Zhao Z."/>
            <person name="Chiniquy J."/>
            <person name="Barry K."/>
            <person name="Brewer H.M."/>
            <person name="Purvine S.O."/>
            <person name="Wright A.T."/>
            <person name="Boxma B."/>
            <person name="Van Alen T."/>
            <person name="Hackstein J.H."/>
            <person name="Baker S.E."/>
            <person name="Grigoriev I.V."/>
            <person name="O'Malley M.A."/>
        </authorList>
    </citation>
    <scope>NUCLEOTIDE SEQUENCE [LARGE SCALE GENOMIC DNA]</scope>
    <source>
        <strain evidence="3">finn</strain>
    </source>
</reference>
<dbReference type="OrthoDB" id="2014201at2759"/>
<keyword evidence="3" id="KW-1185">Reference proteome</keyword>
<reference evidence="2 3" key="2">
    <citation type="submission" date="2016-08" db="EMBL/GenBank/DDBJ databases">
        <title>Pervasive Adenine N6-methylation of Active Genes in Fungi.</title>
        <authorList>
            <consortium name="DOE Joint Genome Institute"/>
            <person name="Mondo S.J."/>
            <person name="Dannebaum R.O."/>
            <person name="Kuo R.C."/>
            <person name="Labutti K."/>
            <person name="Haridas S."/>
            <person name="Kuo A."/>
            <person name="Salamov A."/>
            <person name="Ahrendt S.R."/>
            <person name="Lipzen A."/>
            <person name="Sullivan W."/>
            <person name="Andreopoulos W.B."/>
            <person name="Clum A."/>
            <person name="Lindquist E."/>
            <person name="Daum C."/>
            <person name="Ramamoorthy G.K."/>
            <person name="Gryganskyi A."/>
            <person name="Culley D."/>
            <person name="Magnuson J.K."/>
            <person name="James T.Y."/>
            <person name="O'Malley M.A."/>
            <person name="Stajich J.E."/>
            <person name="Spatafora J.W."/>
            <person name="Visel A."/>
            <person name="Grigoriev I.V."/>
        </authorList>
    </citation>
    <scope>NUCLEOTIDE SEQUENCE [LARGE SCALE GENOMIC DNA]</scope>
    <source>
        <strain evidence="3">finn</strain>
    </source>
</reference>
<dbReference type="Proteomes" id="UP000193719">
    <property type="component" value="Unassembled WGS sequence"/>
</dbReference>
<dbReference type="InterPro" id="IPR002495">
    <property type="entry name" value="Glyco_trans_8"/>
</dbReference>
<keyword evidence="1" id="KW-0812">Transmembrane</keyword>
<gene>
    <name evidence="2" type="ORF">BCR36DRAFT_583997</name>
</gene>
<evidence type="ECO:0000256" key="1">
    <source>
        <dbReference type="SAM" id="Phobius"/>
    </source>
</evidence>